<evidence type="ECO:0000313" key="4">
    <source>
        <dbReference type="Proteomes" id="UP001154282"/>
    </source>
</evidence>
<evidence type="ECO:0000256" key="1">
    <source>
        <dbReference type="SAM" id="MobiDB-lite"/>
    </source>
</evidence>
<dbReference type="Proteomes" id="UP001154282">
    <property type="component" value="Unassembled WGS sequence"/>
</dbReference>
<dbReference type="EMBL" id="CAMGYJ010000007">
    <property type="protein sequence ID" value="CAI0447993.1"/>
    <property type="molecule type" value="Genomic_DNA"/>
</dbReference>
<keyword evidence="2" id="KW-0472">Membrane</keyword>
<accession>A0AAV0MPN3</accession>
<reference evidence="3" key="1">
    <citation type="submission" date="2022-08" db="EMBL/GenBank/DDBJ databases">
        <authorList>
            <person name="Gutierrez-Valencia J."/>
        </authorList>
    </citation>
    <scope>NUCLEOTIDE SEQUENCE</scope>
</reference>
<feature type="transmembrane region" description="Helical" evidence="2">
    <location>
        <begin position="43"/>
        <end position="64"/>
    </location>
</feature>
<evidence type="ECO:0000313" key="3">
    <source>
        <dbReference type="EMBL" id="CAI0447993.1"/>
    </source>
</evidence>
<keyword evidence="4" id="KW-1185">Reference proteome</keyword>
<keyword evidence="2" id="KW-0812">Transmembrane</keyword>
<name>A0AAV0MPN3_9ROSI</name>
<sequence length="150" mass="16514">DQCSCEIEYKFPDRNRTGHQTLKQGETFQNNNAQKTIEMAANLLLILFFSSLIVSSNASSATVICNRRKTPPLPTAILVLIALVFIALFFLLLAFFAAPEQIRADPLSSPVIEKAGRRSWHGRVELEVNDYSESGSNGRHTPPNPNNGGA</sequence>
<protein>
    <submittedName>
        <fullName evidence="3">Uncharacterized protein</fullName>
    </submittedName>
</protein>
<feature type="non-terminal residue" evidence="3">
    <location>
        <position position="1"/>
    </location>
</feature>
<dbReference type="AlphaFoldDB" id="A0AAV0MPN3"/>
<feature type="region of interest" description="Disordered" evidence="1">
    <location>
        <begin position="130"/>
        <end position="150"/>
    </location>
</feature>
<evidence type="ECO:0000256" key="2">
    <source>
        <dbReference type="SAM" id="Phobius"/>
    </source>
</evidence>
<feature type="transmembrane region" description="Helical" evidence="2">
    <location>
        <begin position="76"/>
        <end position="98"/>
    </location>
</feature>
<keyword evidence="2" id="KW-1133">Transmembrane helix</keyword>
<proteinExistence type="predicted"/>
<comment type="caution">
    <text evidence="3">The sequence shown here is derived from an EMBL/GenBank/DDBJ whole genome shotgun (WGS) entry which is preliminary data.</text>
</comment>
<organism evidence="3 4">
    <name type="scientific">Linum tenue</name>
    <dbReference type="NCBI Taxonomy" id="586396"/>
    <lineage>
        <taxon>Eukaryota</taxon>
        <taxon>Viridiplantae</taxon>
        <taxon>Streptophyta</taxon>
        <taxon>Embryophyta</taxon>
        <taxon>Tracheophyta</taxon>
        <taxon>Spermatophyta</taxon>
        <taxon>Magnoliopsida</taxon>
        <taxon>eudicotyledons</taxon>
        <taxon>Gunneridae</taxon>
        <taxon>Pentapetalae</taxon>
        <taxon>rosids</taxon>
        <taxon>fabids</taxon>
        <taxon>Malpighiales</taxon>
        <taxon>Linaceae</taxon>
        <taxon>Linum</taxon>
    </lineage>
</organism>
<gene>
    <name evidence="3" type="ORF">LITE_LOCUS29623</name>
</gene>